<dbReference type="InterPro" id="IPR050583">
    <property type="entry name" value="Mycobacterial_A85_antigen"/>
</dbReference>
<name>A0ABX6A853_STRVD</name>
<dbReference type="InterPro" id="IPR000801">
    <property type="entry name" value="Esterase-like"/>
</dbReference>
<dbReference type="PANTHER" id="PTHR48098">
    <property type="entry name" value="ENTEROCHELIN ESTERASE-RELATED"/>
    <property type="match status" value="1"/>
</dbReference>
<dbReference type="RefSeq" id="WP_004992683.1">
    <property type="nucleotide sequence ID" value="NZ_CP023700.1"/>
</dbReference>
<sequence length="265" mass="29833">MRVVTETWWSEALGRQKSVNVVLPPGYAPTGRPFPVLYLLHSYGGNRRTWLTCPSLADCVAAHRLILVLPESGRYWLINDAGGRRYEDYFVHDVVGQVEKRYNTVASRSGRAVAGFSMGGATALFQTLRHTDLFSVAGSHSGAFEAPLREGDPYTPYRSDRRLMMPTVKDHERVWGPVGSAVRQVYDPYRLLADKDPEAPLRLYLDVGEGDYERMIAMNRNMRDALTAHGVSHEYHERPGGHDWSFVDAGLPRLFGFVRENVHAA</sequence>
<organism evidence="1 2">
    <name type="scientific">Streptomyces viridosporus T7A</name>
    <dbReference type="NCBI Taxonomy" id="665577"/>
    <lineage>
        <taxon>Bacteria</taxon>
        <taxon>Bacillati</taxon>
        <taxon>Actinomycetota</taxon>
        <taxon>Actinomycetes</taxon>
        <taxon>Kitasatosporales</taxon>
        <taxon>Streptomycetaceae</taxon>
        <taxon>Streptomyces</taxon>
    </lineage>
</organism>
<dbReference type="Proteomes" id="UP000327143">
    <property type="component" value="Chromosome"/>
</dbReference>
<protein>
    <submittedName>
        <fullName evidence="1">Esterase</fullName>
    </submittedName>
</protein>
<dbReference type="SUPFAM" id="SSF53474">
    <property type="entry name" value="alpha/beta-Hydrolases"/>
    <property type="match status" value="1"/>
</dbReference>
<accession>A0ABX6A853</accession>
<evidence type="ECO:0000313" key="2">
    <source>
        <dbReference type="Proteomes" id="UP000327143"/>
    </source>
</evidence>
<dbReference type="InterPro" id="IPR029058">
    <property type="entry name" value="AB_hydrolase_fold"/>
</dbReference>
<dbReference type="EMBL" id="CP023700">
    <property type="protein sequence ID" value="QEU83883.1"/>
    <property type="molecule type" value="Genomic_DNA"/>
</dbReference>
<evidence type="ECO:0000313" key="1">
    <source>
        <dbReference type="EMBL" id="QEU83883.1"/>
    </source>
</evidence>
<dbReference type="Pfam" id="PF00756">
    <property type="entry name" value="Esterase"/>
    <property type="match status" value="1"/>
</dbReference>
<reference evidence="1 2" key="1">
    <citation type="submission" date="2017-09" db="EMBL/GenBank/DDBJ databases">
        <authorList>
            <person name="Lee N."/>
            <person name="Cho B.-K."/>
        </authorList>
    </citation>
    <scope>NUCLEOTIDE SEQUENCE [LARGE SCALE GENOMIC DNA]</scope>
    <source>
        <strain evidence="1 2">ATCC 39115</strain>
    </source>
</reference>
<gene>
    <name evidence="1" type="ORF">CP969_03670</name>
</gene>
<dbReference type="PANTHER" id="PTHR48098:SF1">
    <property type="entry name" value="DIACYLGLYCEROL ACYLTRANSFERASE_MYCOLYLTRANSFERASE AG85A"/>
    <property type="match status" value="1"/>
</dbReference>
<dbReference type="Gene3D" id="3.40.50.1820">
    <property type="entry name" value="alpha/beta hydrolase"/>
    <property type="match status" value="1"/>
</dbReference>
<proteinExistence type="predicted"/>
<keyword evidence="2" id="KW-1185">Reference proteome</keyword>